<name>A0A816A4F2_9BILA</name>
<gene>
    <name evidence="2" type="ORF">CJN711_LOCUS34039</name>
</gene>
<reference evidence="2" key="1">
    <citation type="submission" date="2021-02" db="EMBL/GenBank/DDBJ databases">
        <authorList>
            <person name="Nowell W R."/>
        </authorList>
    </citation>
    <scope>NUCLEOTIDE SEQUENCE</scope>
</reference>
<feature type="region of interest" description="Disordered" evidence="1">
    <location>
        <begin position="438"/>
        <end position="472"/>
    </location>
</feature>
<dbReference type="Proteomes" id="UP000663855">
    <property type="component" value="Unassembled WGS sequence"/>
</dbReference>
<feature type="compositionally biased region" description="Polar residues" evidence="1">
    <location>
        <begin position="10"/>
        <end position="24"/>
    </location>
</feature>
<comment type="caution">
    <text evidence="2">The sequence shown here is derived from an EMBL/GenBank/DDBJ whole genome shotgun (WGS) entry which is preliminary data.</text>
</comment>
<evidence type="ECO:0000313" key="3">
    <source>
        <dbReference type="Proteomes" id="UP000663855"/>
    </source>
</evidence>
<evidence type="ECO:0000313" key="2">
    <source>
        <dbReference type="EMBL" id="CAF1590943.1"/>
    </source>
</evidence>
<accession>A0A816A4F2</accession>
<feature type="region of interest" description="Disordered" evidence="1">
    <location>
        <begin position="1"/>
        <end position="24"/>
    </location>
</feature>
<organism evidence="2 3">
    <name type="scientific">Rotaria magnacalcarata</name>
    <dbReference type="NCBI Taxonomy" id="392030"/>
    <lineage>
        <taxon>Eukaryota</taxon>
        <taxon>Metazoa</taxon>
        <taxon>Spiralia</taxon>
        <taxon>Gnathifera</taxon>
        <taxon>Rotifera</taxon>
        <taxon>Eurotatoria</taxon>
        <taxon>Bdelloidea</taxon>
        <taxon>Philodinida</taxon>
        <taxon>Philodinidae</taxon>
        <taxon>Rotaria</taxon>
    </lineage>
</organism>
<dbReference type="AlphaFoldDB" id="A0A816A4F2"/>
<protein>
    <recommendedName>
        <fullName evidence="4">Retrotransposon gag domain-containing protein</fullName>
    </recommendedName>
</protein>
<dbReference type="EMBL" id="CAJNOV010016469">
    <property type="protein sequence ID" value="CAF1590943.1"/>
    <property type="molecule type" value="Genomic_DNA"/>
</dbReference>
<sequence length="472" mass="55696">MEPLIDNPIASRTRSQTHTENTDSNAIDLVQQGDNMEQLTTHIDSLSFISNTDKEHQQSQDVENKCLIHSPIQATIDNIKTDDGSSPSNTLLQQLRETFATELAQTQKVIEDQHQLLLQQQIHIEELMNEKFHQQHHGLESHSAVYNNSNINSNSPLSSMEPQPLQKSLGNNSFKYDNFIEQQLIKEKINNIRKYSGNKYDDVDEWLQNIQQDFSSTLVSDEIRLKLIPKSLTNDAKSWFEQNKHRLLSWQTFTVEIQNRFQSSLHTDQKFIRLRERTQQPKETDQKFIRLRERTQQPKETGQQFIDVMEKLCFQVNPNMMEQEKMLHIKAGLKPSLKEKVFDKQPKSMYELRNIVKRMEDIELMLNSGNNNEDQLESPSYSSTIDQPLEVDSHCYASSSYYNNYNQHRRRNNYRYRYQPQQARNRQNYRSNQFYESRNRYDQYSNQRQPSQEASTMPYSTRASTSNNSKNY</sequence>
<evidence type="ECO:0008006" key="4">
    <source>
        <dbReference type="Google" id="ProtNLM"/>
    </source>
</evidence>
<evidence type="ECO:0000256" key="1">
    <source>
        <dbReference type="SAM" id="MobiDB-lite"/>
    </source>
</evidence>
<proteinExistence type="predicted"/>